<name>F4RTQ0_MELLP</name>
<dbReference type="InParanoid" id="F4RTQ0"/>
<dbReference type="RefSeq" id="XP_007412425.1">
    <property type="nucleotide sequence ID" value="XM_007412363.1"/>
</dbReference>
<dbReference type="KEGG" id="mlr:MELLADRAFT_89530"/>
<gene>
    <name evidence="2" type="ORF">MELLADRAFT_89530</name>
</gene>
<protein>
    <submittedName>
        <fullName evidence="2">Uncharacterized protein</fullName>
    </submittedName>
</protein>
<dbReference type="VEuPathDB" id="FungiDB:MELLADRAFT_89530"/>
<sequence>MPSTSRRPTNMKPPALTASGKSSQESKADIISVSGQITSPSGMPKFSAGPGMPPTNSPTSDPKKVHLKSSTEATSNPNYTPLSQHPLYPKVQSLHVSLHPFLYHDWESNGAYNLTSLKYYNILLHFNPSTKARPNKNKKILIDMFKSDLLPQLAPFCTSPTAAPTSYAMDTDDDQDTDTDFDPLDRRTTIAMLCDAIRSKNSRVNISSVALKDEVLALYKHFVNPFLQGLQKSSYTSKPNVVSSKRLEKLTSHQIRHALQAHHPEVFVNCPVLKVSHYKALYRKFVIEDKKLDTEEELVEGYHYWIIADLVQDVE</sequence>
<proteinExistence type="predicted"/>
<dbReference type="GeneID" id="18935233"/>
<keyword evidence="3" id="KW-1185">Reference proteome</keyword>
<evidence type="ECO:0000313" key="2">
    <source>
        <dbReference type="EMBL" id="EGG04296.1"/>
    </source>
</evidence>
<feature type="region of interest" description="Disordered" evidence="1">
    <location>
        <begin position="1"/>
        <end position="84"/>
    </location>
</feature>
<dbReference type="AlphaFoldDB" id="F4RTQ0"/>
<evidence type="ECO:0000256" key="1">
    <source>
        <dbReference type="SAM" id="MobiDB-lite"/>
    </source>
</evidence>
<dbReference type="Proteomes" id="UP000001072">
    <property type="component" value="Unassembled WGS sequence"/>
</dbReference>
<accession>F4RTQ0</accession>
<reference evidence="3" key="1">
    <citation type="journal article" date="2011" name="Proc. Natl. Acad. Sci. U.S.A.">
        <title>Obligate biotrophy features unraveled by the genomic analysis of rust fungi.</title>
        <authorList>
            <person name="Duplessis S."/>
            <person name="Cuomo C.A."/>
            <person name="Lin Y.-C."/>
            <person name="Aerts A."/>
            <person name="Tisserant E."/>
            <person name="Veneault-Fourrey C."/>
            <person name="Joly D.L."/>
            <person name="Hacquard S."/>
            <person name="Amselem J."/>
            <person name="Cantarel B.L."/>
            <person name="Chiu R."/>
            <person name="Coutinho P.M."/>
            <person name="Feau N."/>
            <person name="Field M."/>
            <person name="Frey P."/>
            <person name="Gelhaye E."/>
            <person name="Goldberg J."/>
            <person name="Grabherr M.G."/>
            <person name="Kodira C.D."/>
            <person name="Kohler A."/>
            <person name="Kuees U."/>
            <person name="Lindquist E.A."/>
            <person name="Lucas S.M."/>
            <person name="Mago R."/>
            <person name="Mauceli E."/>
            <person name="Morin E."/>
            <person name="Murat C."/>
            <person name="Pangilinan J.L."/>
            <person name="Park R."/>
            <person name="Pearson M."/>
            <person name="Quesneville H."/>
            <person name="Rouhier N."/>
            <person name="Sakthikumar S."/>
            <person name="Salamov A.A."/>
            <person name="Schmutz J."/>
            <person name="Selles B."/>
            <person name="Shapiro H."/>
            <person name="Tanguay P."/>
            <person name="Tuskan G.A."/>
            <person name="Henrissat B."/>
            <person name="Van de Peer Y."/>
            <person name="Rouze P."/>
            <person name="Ellis J.G."/>
            <person name="Dodds P.N."/>
            <person name="Schein J.E."/>
            <person name="Zhong S."/>
            <person name="Hamelin R.C."/>
            <person name="Grigoriev I.V."/>
            <person name="Szabo L.J."/>
            <person name="Martin F."/>
        </authorList>
    </citation>
    <scope>NUCLEOTIDE SEQUENCE [LARGE SCALE GENOMIC DNA]</scope>
    <source>
        <strain evidence="3">98AG31 / pathotype 3-4-7</strain>
    </source>
</reference>
<feature type="compositionally biased region" description="Polar residues" evidence="1">
    <location>
        <begin position="68"/>
        <end position="83"/>
    </location>
</feature>
<dbReference type="HOGENOM" id="CLU_056407_2_0_1"/>
<dbReference type="EMBL" id="GL883119">
    <property type="protein sequence ID" value="EGG04296.1"/>
    <property type="molecule type" value="Genomic_DNA"/>
</dbReference>
<organism evidence="3">
    <name type="scientific">Melampsora larici-populina (strain 98AG31 / pathotype 3-4-7)</name>
    <name type="common">Poplar leaf rust fungus</name>
    <dbReference type="NCBI Taxonomy" id="747676"/>
    <lineage>
        <taxon>Eukaryota</taxon>
        <taxon>Fungi</taxon>
        <taxon>Dikarya</taxon>
        <taxon>Basidiomycota</taxon>
        <taxon>Pucciniomycotina</taxon>
        <taxon>Pucciniomycetes</taxon>
        <taxon>Pucciniales</taxon>
        <taxon>Melampsoraceae</taxon>
        <taxon>Melampsora</taxon>
    </lineage>
</organism>
<evidence type="ECO:0000313" key="3">
    <source>
        <dbReference type="Proteomes" id="UP000001072"/>
    </source>
</evidence>